<evidence type="ECO:0000256" key="1">
    <source>
        <dbReference type="ARBA" id="ARBA00004141"/>
    </source>
</evidence>
<feature type="transmembrane region" description="Helical" evidence="8">
    <location>
        <begin position="563"/>
        <end position="584"/>
    </location>
</feature>
<evidence type="ECO:0000256" key="5">
    <source>
        <dbReference type="ARBA" id="ARBA00022989"/>
    </source>
</evidence>
<dbReference type="Proteomes" id="UP000761534">
    <property type="component" value="Unassembled WGS sequence"/>
</dbReference>
<gene>
    <name evidence="11" type="ORF">TRICI_004591</name>
</gene>
<dbReference type="InterPro" id="IPR010308">
    <property type="entry name" value="TRP_C"/>
</dbReference>
<comment type="subcellular location">
    <subcellularLocation>
        <location evidence="1">Membrane</location>
        <topology evidence="1">Multi-pass membrane protein</topology>
    </subcellularLocation>
</comment>
<keyword evidence="4 9" id="KW-0732">Signal</keyword>
<dbReference type="GO" id="GO:0055085">
    <property type="term" value="P:transmembrane transport"/>
    <property type="evidence" value="ECO:0007669"/>
    <property type="project" value="TreeGrafter"/>
</dbReference>
<evidence type="ECO:0000256" key="4">
    <source>
        <dbReference type="ARBA" id="ARBA00022729"/>
    </source>
</evidence>
<feature type="transmembrane region" description="Helical" evidence="8">
    <location>
        <begin position="201"/>
        <end position="218"/>
    </location>
</feature>
<dbReference type="InterPro" id="IPR032800">
    <property type="entry name" value="TRP_N"/>
</dbReference>
<evidence type="ECO:0000313" key="11">
    <source>
        <dbReference type="EMBL" id="KAA8909279.1"/>
    </source>
</evidence>
<comment type="similarity">
    <text evidence="2">Belongs to the transient receptor potential (TRP) ion channel family.</text>
</comment>
<feature type="compositionally biased region" description="Low complexity" evidence="7">
    <location>
        <begin position="708"/>
        <end position="723"/>
    </location>
</feature>
<evidence type="ECO:0000259" key="10">
    <source>
        <dbReference type="SMART" id="SM01320"/>
    </source>
</evidence>
<dbReference type="PANTHER" id="PTHR31145">
    <property type="entry name" value="INTEGRAL MEMBRANE PROTEIN (AFU_ORTHOLOGUE AFUA_7G01610)"/>
    <property type="match status" value="1"/>
</dbReference>
<feature type="transmembrane region" description="Helical" evidence="8">
    <location>
        <begin position="165"/>
        <end position="189"/>
    </location>
</feature>
<keyword evidence="3 8" id="KW-0812">Transmembrane</keyword>
<sequence>MKVLARLCVVALWLVWAASATKFIKSSALLSCMDNSEFTASKFDVALYPDNKTVTLEVSAISTIEDKIIAQVDVIAYGITVVSEELDACSLNLKQLCPLSSGHFDVQTSKKISDDILGKVPGIAYSVPDIDGLVRVTVYKRDDKSKPLACVQATLSNGKTVQTKWASWGIGIVILLFLLTAGAVSVAGYTSAASHIASNTVSLFVYFQSVAIISMMAVKRLPPIAAAWAQNFQWTMGLMRVGFMQKIFTWYVQATGGTSTNILPNDDVISLEVQKRSVPDASGVLPEYGHSALPSAVRSGINRNLYRAMAFGVRLATRANDDQDTKGTTTTDERDDDLSSKTLVLRGMQRVAYLARIELSNVFLTGLVFFVIIGVLIVIVLSLFRLGVGLWSRARPEQAGRFSDYRRGWRLILKGVLFRLVLVGFPQLSVLCLWELTQRDSAACVVLAVLSYVIVVVILGFAAFKVISIARRSAALHKNPAYILFSDPAALNRWGFLYIQYRATAYYFIVPFLAYTFVKAAFVALAQPSGKTQAMAVFILELGWLVALSWLKPYMDKTTNGFNIAIAAINFINALFFLFFSSIFNQPQSINGIMAVVFFVLNAVFSLVLLIMIIVSCGWAIFSKNPDNRYQPMRDDRESFIRDQNASEKKLTTELDALGATARDGYNPHHQDDGRRDSIESFNNARSNNEVFPQARLPRQQQHLYPPSHNNSSGDLSDSGSPSRADSPGFPMMNQQTSYKGYMPTPTDAAYVNRQPPRF</sequence>
<feature type="chain" id="PRO_5024794723" description="ML-like domain-containing protein" evidence="9">
    <location>
        <begin position="21"/>
        <end position="759"/>
    </location>
</feature>
<evidence type="ECO:0000256" key="7">
    <source>
        <dbReference type="SAM" id="MobiDB-lite"/>
    </source>
</evidence>
<feature type="transmembrane region" description="Helical" evidence="8">
    <location>
        <begin position="505"/>
        <end position="526"/>
    </location>
</feature>
<dbReference type="GO" id="GO:0009272">
    <property type="term" value="P:fungal-type cell wall biogenesis"/>
    <property type="evidence" value="ECO:0007669"/>
    <property type="project" value="TreeGrafter"/>
</dbReference>
<name>A0A642V0P3_9ASCO</name>
<feature type="transmembrane region" description="Helical" evidence="8">
    <location>
        <begin position="442"/>
        <end position="464"/>
    </location>
</feature>
<feature type="domain" description="ML-like" evidence="10">
    <location>
        <begin position="22"/>
        <end position="162"/>
    </location>
</feature>
<keyword evidence="6 8" id="KW-0472">Membrane</keyword>
<feature type="region of interest" description="Disordered" evidence="7">
    <location>
        <begin position="702"/>
        <end position="759"/>
    </location>
</feature>
<feature type="transmembrane region" description="Helical" evidence="8">
    <location>
        <begin position="416"/>
        <end position="436"/>
    </location>
</feature>
<dbReference type="Pfam" id="PF14558">
    <property type="entry name" value="TRP_N"/>
    <property type="match status" value="1"/>
</dbReference>
<evidence type="ECO:0000313" key="12">
    <source>
        <dbReference type="Proteomes" id="UP000761534"/>
    </source>
</evidence>
<dbReference type="InterPro" id="IPR040241">
    <property type="entry name" value="TRP_Flc/Pkd2-like"/>
</dbReference>
<protein>
    <recommendedName>
        <fullName evidence="10">ML-like domain-containing protein</fullName>
    </recommendedName>
</protein>
<accession>A0A642V0P3</accession>
<dbReference type="AlphaFoldDB" id="A0A642V0P3"/>
<dbReference type="EMBL" id="SWFS01000345">
    <property type="protein sequence ID" value="KAA8909279.1"/>
    <property type="molecule type" value="Genomic_DNA"/>
</dbReference>
<organism evidence="11 12">
    <name type="scientific">Trichomonascus ciferrii</name>
    <dbReference type="NCBI Taxonomy" id="44093"/>
    <lineage>
        <taxon>Eukaryota</taxon>
        <taxon>Fungi</taxon>
        <taxon>Dikarya</taxon>
        <taxon>Ascomycota</taxon>
        <taxon>Saccharomycotina</taxon>
        <taxon>Dipodascomycetes</taxon>
        <taxon>Dipodascales</taxon>
        <taxon>Trichomonascaceae</taxon>
        <taxon>Trichomonascus</taxon>
        <taxon>Trichomonascus ciferrii complex</taxon>
    </lineage>
</organism>
<dbReference type="VEuPathDB" id="FungiDB:TRICI_004591"/>
<dbReference type="Pfam" id="PF06011">
    <property type="entry name" value="TRP"/>
    <property type="match status" value="1"/>
</dbReference>
<evidence type="ECO:0000256" key="6">
    <source>
        <dbReference type="ARBA" id="ARBA00023136"/>
    </source>
</evidence>
<feature type="transmembrane region" description="Helical" evidence="8">
    <location>
        <begin position="596"/>
        <end position="622"/>
    </location>
</feature>
<evidence type="ECO:0000256" key="8">
    <source>
        <dbReference type="SAM" id="Phobius"/>
    </source>
</evidence>
<feature type="transmembrane region" description="Helical" evidence="8">
    <location>
        <begin position="532"/>
        <end position="551"/>
    </location>
</feature>
<dbReference type="GO" id="GO:0016020">
    <property type="term" value="C:membrane"/>
    <property type="evidence" value="ECO:0007669"/>
    <property type="project" value="UniProtKB-SubCell"/>
</dbReference>
<evidence type="ECO:0000256" key="3">
    <source>
        <dbReference type="ARBA" id="ARBA00022692"/>
    </source>
</evidence>
<reference evidence="11" key="1">
    <citation type="journal article" date="2019" name="G3 (Bethesda)">
        <title>Genome Assemblies of Two Rare Opportunistic Yeast Pathogens: Diutina rugosa (syn. Candida rugosa) and Trichomonascus ciferrii (syn. Candida ciferrii).</title>
        <authorList>
            <person name="Mixao V."/>
            <person name="Saus E."/>
            <person name="Hansen A.P."/>
            <person name="Lass-Florl C."/>
            <person name="Gabaldon T."/>
        </authorList>
    </citation>
    <scope>NUCLEOTIDE SEQUENCE</scope>
    <source>
        <strain evidence="11">CBS 4856</strain>
    </source>
</reference>
<dbReference type="SMART" id="SM01320">
    <property type="entry name" value="TRP_N"/>
    <property type="match status" value="1"/>
</dbReference>
<keyword evidence="12" id="KW-1185">Reference proteome</keyword>
<feature type="signal peptide" evidence="9">
    <location>
        <begin position="1"/>
        <end position="20"/>
    </location>
</feature>
<feature type="compositionally biased region" description="Basic and acidic residues" evidence="7">
    <location>
        <begin position="666"/>
        <end position="679"/>
    </location>
</feature>
<evidence type="ECO:0000256" key="2">
    <source>
        <dbReference type="ARBA" id="ARBA00010642"/>
    </source>
</evidence>
<dbReference type="OrthoDB" id="5212126at2759"/>
<evidence type="ECO:0000256" key="9">
    <source>
        <dbReference type="SAM" id="SignalP"/>
    </source>
</evidence>
<feature type="transmembrane region" description="Helical" evidence="8">
    <location>
        <begin position="362"/>
        <end position="384"/>
    </location>
</feature>
<comment type="caution">
    <text evidence="11">The sequence shown here is derived from an EMBL/GenBank/DDBJ whole genome shotgun (WGS) entry which is preliminary data.</text>
</comment>
<feature type="region of interest" description="Disordered" evidence="7">
    <location>
        <begin position="657"/>
        <end position="681"/>
    </location>
</feature>
<proteinExistence type="inferred from homology"/>
<keyword evidence="5 8" id="KW-1133">Transmembrane helix</keyword>
<dbReference type="PANTHER" id="PTHR31145:SF2">
    <property type="entry name" value="FLAVIN CARRIER PROTEIN 2"/>
    <property type="match status" value="1"/>
</dbReference>